<accession>A0A803RC33</accession>
<evidence type="ECO:0000313" key="3">
    <source>
        <dbReference type="Proteomes" id="UP000596661"/>
    </source>
</evidence>
<reference evidence="2 3" key="1">
    <citation type="submission" date="2018-11" db="EMBL/GenBank/DDBJ databases">
        <authorList>
            <person name="Grassa J C."/>
        </authorList>
    </citation>
    <scope>NUCLEOTIDE SEQUENCE [LARGE SCALE GENOMIC DNA]</scope>
</reference>
<sequence length="77" mass="7961">MPKASAISGATLPCFAPARTEINSPSVFRITQPNPCLRSCSKRAASTFNLMPTVGLVQTSEPSPGFGGDNGGKLLLP</sequence>
<feature type="region of interest" description="Disordered" evidence="1">
    <location>
        <begin position="58"/>
        <end position="77"/>
    </location>
</feature>
<organism evidence="2 3">
    <name type="scientific">Cannabis sativa</name>
    <name type="common">Hemp</name>
    <name type="synonym">Marijuana</name>
    <dbReference type="NCBI Taxonomy" id="3483"/>
    <lineage>
        <taxon>Eukaryota</taxon>
        <taxon>Viridiplantae</taxon>
        <taxon>Streptophyta</taxon>
        <taxon>Embryophyta</taxon>
        <taxon>Tracheophyta</taxon>
        <taxon>Spermatophyta</taxon>
        <taxon>Magnoliopsida</taxon>
        <taxon>eudicotyledons</taxon>
        <taxon>Gunneridae</taxon>
        <taxon>Pentapetalae</taxon>
        <taxon>rosids</taxon>
        <taxon>fabids</taxon>
        <taxon>Rosales</taxon>
        <taxon>Cannabaceae</taxon>
        <taxon>Cannabis</taxon>
    </lineage>
</organism>
<dbReference type="Gramene" id="novel_model_815_5bd9a17a.1.5bd9b134">
    <property type="protein sequence ID" value="cds.novel_model_815_5bd9a17a.1.5bd9b134"/>
    <property type="gene ID" value="novel_gene_458_5bd9a17a"/>
</dbReference>
<protein>
    <submittedName>
        <fullName evidence="2">Uncharacterized protein</fullName>
    </submittedName>
</protein>
<dbReference type="Gramene" id="novel_model_814_5bd9a17a">
    <property type="protein sequence ID" value="cds.novel_model_814_5bd9a17a"/>
    <property type="gene ID" value="novel_gene_458_5bd9a17a"/>
</dbReference>
<proteinExistence type="predicted"/>
<accession>A0A803RC34</accession>
<dbReference type="EnsemblPlants" id="novel_model_814_5bd9a17a">
    <property type="protein sequence ID" value="cds.novel_model_814_5bd9a17a"/>
    <property type="gene ID" value="novel_gene_458_5bd9a17a"/>
</dbReference>
<dbReference type="Proteomes" id="UP000596661">
    <property type="component" value="Chromosome 2"/>
</dbReference>
<dbReference type="EnsemblPlants" id="novel_model_815_5bd9a17a.1.5bd9b134">
    <property type="protein sequence ID" value="cds.novel_model_815_5bd9a17a.1.5bd9b134"/>
    <property type="gene ID" value="novel_gene_458_5bd9a17a"/>
</dbReference>
<keyword evidence="3" id="KW-1185">Reference proteome</keyword>
<reference evidence="2" key="2">
    <citation type="submission" date="2021-03" db="UniProtKB">
        <authorList>
            <consortium name="EnsemblPlants"/>
        </authorList>
    </citation>
    <scope>IDENTIFICATION</scope>
</reference>
<dbReference type="AlphaFoldDB" id="A0A803RC34"/>
<evidence type="ECO:0000256" key="1">
    <source>
        <dbReference type="SAM" id="MobiDB-lite"/>
    </source>
</evidence>
<dbReference type="EMBL" id="UZAU01000153">
    <property type="status" value="NOT_ANNOTATED_CDS"/>
    <property type="molecule type" value="Genomic_DNA"/>
</dbReference>
<evidence type="ECO:0000313" key="2">
    <source>
        <dbReference type="EnsemblPlants" id="cds.novel_model_815_5bd9a17a.1.5bd9b134"/>
    </source>
</evidence>
<name>A0A803RC34_CANSA</name>